<gene>
    <name evidence="3" type="ORF">M5K25_010654</name>
</gene>
<evidence type="ECO:0000256" key="1">
    <source>
        <dbReference type="SAM" id="MobiDB-lite"/>
    </source>
</evidence>
<keyword evidence="4" id="KW-1185">Reference proteome</keyword>
<protein>
    <submittedName>
        <fullName evidence="3">Uncharacterized protein</fullName>
    </submittedName>
</protein>
<keyword evidence="2" id="KW-1133">Transmembrane helix</keyword>
<feature type="transmembrane region" description="Helical" evidence="2">
    <location>
        <begin position="7"/>
        <end position="27"/>
    </location>
</feature>
<name>A0ABD0V1I4_DENTH</name>
<evidence type="ECO:0000256" key="2">
    <source>
        <dbReference type="SAM" id="Phobius"/>
    </source>
</evidence>
<feature type="compositionally biased region" description="Low complexity" evidence="1">
    <location>
        <begin position="273"/>
        <end position="286"/>
    </location>
</feature>
<reference evidence="3 4" key="1">
    <citation type="journal article" date="2024" name="Plant Biotechnol. J.">
        <title>Dendrobium thyrsiflorum genome and its molecular insights into genes involved in important horticultural traits.</title>
        <authorList>
            <person name="Chen B."/>
            <person name="Wang J.Y."/>
            <person name="Zheng P.J."/>
            <person name="Li K.L."/>
            <person name="Liang Y.M."/>
            <person name="Chen X.F."/>
            <person name="Zhang C."/>
            <person name="Zhao X."/>
            <person name="He X."/>
            <person name="Zhang G.Q."/>
            <person name="Liu Z.J."/>
            <person name="Xu Q."/>
        </authorList>
    </citation>
    <scope>NUCLEOTIDE SEQUENCE [LARGE SCALE GENOMIC DNA]</scope>
    <source>
        <strain evidence="3">GZMU011</strain>
    </source>
</reference>
<keyword evidence="2" id="KW-0472">Membrane</keyword>
<dbReference type="Proteomes" id="UP001552299">
    <property type="component" value="Unassembled WGS sequence"/>
</dbReference>
<feature type="compositionally biased region" description="Basic and acidic residues" evidence="1">
    <location>
        <begin position="327"/>
        <end position="359"/>
    </location>
</feature>
<proteinExistence type="predicted"/>
<organism evidence="3 4">
    <name type="scientific">Dendrobium thyrsiflorum</name>
    <name type="common">Pinecone-like raceme dendrobium</name>
    <name type="synonym">Orchid</name>
    <dbReference type="NCBI Taxonomy" id="117978"/>
    <lineage>
        <taxon>Eukaryota</taxon>
        <taxon>Viridiplantae</taxon>
        <taxon>Streptophyta</taxon>
        <taxon>Embryophyta</taxon>
        <taxon>Tracheophyta</taxon>
        <taxon>Spermatophyta</taxon>
        <taxon>Magnoliopsida</taxon>
        <taxon>Liliopsida</taxon>
        <taxon>Asparagales</taxon>
        <taxon>Orchidaceae</taxon>
        <taxon>Epidendroideae</taxon>
        <taxon>Malaxideae</taxon>
        <taxon>Dendrobiinae</taxon>
        <taxon>Dendrobium</taxon>
    </lineage>
</organism>
<evidence type="ECO:0000313" key="3">
    <source>
        <dbReference type="EMBL" id="KAL0918635.1"/>
    </source>
</evidence>
<accession>A0ABD0V1I4</accession>
<dbReference type="AlphaFoldDB" id="A0ABD0V1I4"/>
<feature type="compositionally biased region" description="Low complexity" evidence="1">
    <location>
        <begin position="233"/>
        <end position="244"/>
    </location>
</feature>
<feature type="region of interest" description="Disordered" evidence="1">
    <location>
        <begin position="194"/>
        <end position="244"/>
    </location>
</feature>
<sequence length="538" mass="56667">MMRHPSAPSWFAAVAGNLGGWLFWIVAYPSLNVGWSIAPMDGPCRTAKVLLVPDSAVPERSPTSDRHRATYVHNPKGRSKAIATVAGSEVAGARGVAVGESVWIRGDVVVILTGSGRPAHGQVGEHVGQADGEGVAGGVMRTEIVPSAVYGADDISRTSSATGKGGLGIGANWKYLIPTVEVLNDSESAKIESGMLKNDPGDPKNVQFDPSGAEIGPRSGPGRTAGRRHSRRQPAAAAPAARLTHGARASARAWASACGLPGLGSGRASGSTGLRSGRASGPPGPRSGLLGLAVATRLARWPVRGGVGGEVWRRVEVRRLAEVKRPEEVQRRVDVRGKSDDGQKSDNGRKSGNEAEVRCLAKVQRRGSPATGRSPTTGGSLASGTGLMSLLQQRSAPQVEKRQILGVYGLQTDSLIDVSWSGRLLRGARARLVSHVERLVEVNRALLRTPSRSRLEIRFVVDIVVKSSSSCPPFTSSIPSSSSYPPSSPKLAVVSLVESQAHCRIDRRVLSSSSRPPLSPKLTVVSVVESQARHHVRH</sequence>
<feature type="region of interest" description="Disordered" evidence="1">
    <location>
        <begin position="327"/>
        <end position="384"/>
    </location>
</feature>
<keyword evidence="2" id="KW-0812">Transmembrane</keyword>
<feature type="region of interest" description="Disordered" evidence="1">
    <location>
        <begin position="267"/>
        <end position="286"/>
    </location>
</feature>
<feature type="compositionally biased region" description="Low complexity" evidence="1">
    <location>
        <begin position="374"/>
        <end position="384"/>
    </location>
</feature>
<comment type="caution">
    <text evidence="3">The sequence shown here is derived from an EMBL/GenBank/DDBJ whole genome shotgun (WGS) entry which is preliminary data.</text>
</comment>
<evidence type="ECO:0000313" key="4">
    <source>
        <dbReference type="Proteomes" id="UP001552299"/>
    </source>
</evidence>
<dbReference type="EMBL" id="JANQDX010000009">
    <property type="protein sequence ID" value="KAL0918635.1"/>
    <property type="molecule type" value="Genomic_DNA"/>
</dbReference>